<dbReference type="Pfam" id="PF00535">
    <property type="entry name" value="Glycos_transf_2"/>
    <property type="match status" value="1"/>
</dbReference>
<dbReference type="Proteomes" id="UP000217265">
    <property type="component" value="Chromosome"/>
</dbReference>
<dbReference type="PANTHER" id="PTHR43179:SF12">
    <property type="entry name" value="GALACTOFURANOSYLTRANSFERASE GLFT2"/>
    <property type="match status" value="1"/>
</dbReference>
<evidence type="ECO:0000313" key="6">
    <source>
        <dbReference type="Proteomes" id="UP000217265"/>
    </source>
</evidence>
<reference evidence="5 6" key="1">
    <citation type="submission" date="2017-09" db="EMBL/GenBank/DDBJ databases">
        <title>Complete genome sequence of Verrucomicrobial strain HZ-65, isolated from freshwater.</title>
        <authorList>
            <person name="Choi A."/>
        </authorList>
    </citation>
    <scope>NUCLEOTIDE SEQUENCE [LARGE SCALE GENOMIC DNA]</scope>
    <source>
        <strain evidence="5 6">HZ-65</strain>
    </source>
</reference>
<dbReference type="PANTHER" id="PTHR43179">
    <property type="entry name" value="RHAMNOSYLTRANSFERASE WBBL"/>
    <property type="match status" value="1"/>
</dbReference>
<dbReference type="InterPro" id="IPR001173">
    <property type="entry name" value="Glyco_trans_2-like"/>
</dbReference>
<dbReference type="GO" id="GO:0016757">
    <property type="term" value="F:glycosyltransferase activity"/>
    <property type="evidence" value="ECO:0007669"/>
    <property type="project" value="UniProtKB-KW"/>
</dbReference>
<dbReference type="InterPro" id="IPR029044">
    <property type="entry name" value="Nucleotide-diphossugar_trans"/>
</dbReference>
<keyword evidence="2" id="KW-0328">Glycosyltransferase</keyword>
<dbReference type="EMBL" id="CP023344">
    <property type="protein sequence ID" value="ATC64711.1"/>
    <property type="molecule type" value="Genomic_DNA"/>
</dbReference>
<evidence type="ECO:0000256" key="2">
    <source>
        <dbReference type="ARBA" id="ARBA00022676"/>
    </source>
</evidence>
<dbReference type="AlphaFoldDB" id="A0A290QK49"/>
<dbReference type="OrthoDB" id="9179784at2"/>
<dbReference type="Gene3D" id="3.90.550.10">
    <property type="entry name" value="Spore Coat Polysaccharide Biosynthesis Protein SpsA, Chain A"/>
    <property type="match status" value="1"/>
</dbReference>
<comment type="similarity">
    <text evidence="1">Belongs to the glycosyltransferase 2 family.</text>
</comment>
<dbReference type="RefSeq" id="WP_096056342.1">
    <property type="nucleotide sequence ID" value="NZ_CP023344.1"/>
</dbReference>
<dbReference type="SUPFAM" id="SSF53448">
    <property type="entry name" value="Nucleotide-diphospho-sugar transferases"/>
    <property type="match status" value="1"/>
</dbReference>
<keyword evidence="6" id="KW-1185">Reference proteome</keyword>
<dbReference type="KEGG" id="vbh:CMV30_12490"/>
<evidence type="ECO:0000313" key="5">
    <source>
        <dbReference type="EMBL" id="ATC64711.1"/>
    </source>
</evidence>
<protein>
    <recommendedName>
        <fullName evidence="4">Glycosyltransferase 2-like domain-containing protein</fullName>
    </recommendedName>
</protein>
<proteinExistence type="inferred from homology"/>
<sequence length="352" mass="39938">MKAENPVSPLAVLICGYNQRVYLPDCLEALRAQRQRDFSIYYLDNDSSDGSAEYVETNHPECVVVRLGANLGFAAANNEGMRRAFAAGAEFCVLLNTDTVATPGFLEELIGSYRALGVQGTRVGLVQATVLLHEERDRINTTGNALHYLGYGFCRNHHELHDSQLADRRILSASGAAVLVARTYFETVDGFEDAFFIYNEDQDLSWRGWLLGYTHYVSAKSIVYHKYDYREHPFKMYHSEKNRAMMLVQNYSTRTLCVLLPMLILNEVMISGHALLNGWLGAKLRSYGYVLKSWRPILARRRVIAATRTISDAAIFPMMDSALDFHAYRGVLVRRVVSPLMRAYHRFASLWV</sequence>
<keyword evidence="3" id="KW-0808">Transferase</keyword>
<name>A0A290QK49_9BACT</name>
<dbReference type="CDD" id="cd04186">
    <property type="entry name" value="GT_2_like_c"/>
    <property type="match status" value="1"/>
</dbReference>
<accession>A0A290QK49</accession>
<gene>
    <name evidence="5" type="ORF">CMV30_12490</name>
</gene>
<feature type="domain" description="Glycosyltransferase 2-like" evidence="4">
    <location>
        <begin position="12"/>
        <end position="119"/>
    </location>
</feature>
<evidence type="ECO:0000259" key="4">
    <source>
        <dbReference type="Pfam" id="PF00535"/>
    </source>
</evidence>
<evidence type="ECO:0000256" key="3">
    <source>
        <dbReference type="ARBA" id="ARBA00022679"/>
    </source>
</evidence>
<organism evidence="5 6">
    <name type="scientific">Nibricoccus aquaticus</name>
    <dbReference type="NCBI Taxonomy" id="2576891"/>
    <lineage>
        <taxon>Bacteria</taxon>
        <taxon>Pseudomonadati</taxon>
        <taxon>Verrucomicrobiota</taxon>
        <taxon>Opitutia</taxon>
        <taxon>Opitutales</taxon>
        <taxon>Opitutaceae</taxon>
        <taxon>Nibricoccus</taxon>
    </lineage>
</organism>
<evidence type="ECO:0000256" key="1">
    <source>
        <dbReference type="ARBA" id="ARBA00006739"/>
    </source>
</evidence>